<dbReference type="ESTHER" id="9pezi-a0a094gwi0">
    <property type="family name" value="Glucuronoyl_esterase"/>
</dbReference>
<keyword evidence="5" id="KW-0439">Lignin degradation</keyword>
<comment type="similarity">
    <text evidence="1">Belongs to the carbohydrate esterase 15 (CE15) family.</text>
</comment>
<reference evidence="12" key="2">
    <citation type="journal article" date="2018" name="Nat. Commun.">
        <title>Extreme sensitivity to ultraviolet light in the fungal pathogen causing white-nose syndrome of bats.</title>
        <authorList>
            <person name="Palmer J.M."/>
            <person name="Drees K.P."/>
            <person name="Foster J.T."/>
            <person name="Lindner D.L."/>
        </authorList>
    </citation>
    <scope>NUCLEOTIDE SEQUENCE [LARGE SCALE GENOMIC DNA]</scope>
    <source>
        <strain evidence="12">UAMH 10579</strain>
    </source>
</reference>
<dbReference type="Gene3D" id="3.40.50.1820">
    <property type="entry name" value="alpha/beta hydrolase"/>
    <property type="match status" value="1"/>
</dbReference>
<reference evidence="11 12" key="1">
    <citation type="submission" date="2016-03" db="EMBL/GenBank/DDBJ databases">
        <title>Comparative genomics of Pseudogymnoascus destructans, the fungus causing white-nose syndrome of bats.</title>
        <authorList>
            <person name="Palmer J.M."/>
            <person name="Drees K.P."/>
            <person name="Foster J.T."/>
            <person name="Lindner D.L."/>
        </authorList>
    </citation>
    <scope>NUCLEOTIDE SEQUENCE [LARGE SCALE GENOMIC DNA]</scope>
    <source>
        <strain evidence="11 12">UAMH 10579</strain>
    </source>
</reference>
<feature type="signal peptide" evidence="9">
    <location>
        <begin position="1"/>
        <end position="15"/>
    </location>
</feature>
<evidence type="ECO:0000256" key="8">
    <source>
        <dbReference type="SAM" id="MobiDB-lite"/>
    </source>
</evidence>
<dbReference type="EC" id="3.1.1.117" evidence="7"/>
<dbReference type="InterPro" id="IPR054579">
    <property type="entry name" value="GCE-like_dom"/>
</dbReference>
<dbReference type="SUPFAM" id="SSF57180">
    <property type="entry name" value="Cellulose-binding domain"/>
    <property type="match status" value="1"/>
</dbReference>
<evidence type="ECO:0000256" key="2">
    <source>
        <dbReference type="ARBA" id="ARBA00022487"/>
    </source>
</evidence>
<keyword evidence="12" id="KW-1185">Reference proteome</keyword>
<evidence type="ECO:0000256" key="4">
    <source>
        <dbReference type="ARBA" id="ARBA00022801"/>
    </source>
</evidence>
<accession>A0A1B8GSV1</accession>
<dbReference type="OrthoDB" id="3781271at2759"/>
<dbReference type="GeneID" id="28836838"/>
<evidence type="ECO:0000256" key="7">
    <source>
        <dbReference type="ARBA" id="ARBA00026105"/>
    </source>
</evidence>
<dbReference type="InterPro" id="IPR035971">
    <property type="entry name" value="CBD_sf"/>
</dbReference>
<feature type="region of interest" description="Disordered" evidence="8">
    <location>
        <begin position="58"/>
        <end position="115"/>
    </location>
</feature>
<dbReference type="PROSITE" id="PS00562">
    <property type="entry name" value="CBM1_1"/>
    <property type="match status" value="1"/>
</dbReference>
<dbReference type="GO" id="GO:0005576">
    <property type="term" value="C:extracellular region"/>
    <property type="evidence" value="ECO:0007669"/>
    <property type="project" value="InterPro"/>
</dbReference>
<organism evidence="11 12">
    <name type="scientific">Pseudogymnoascus verrucosus</name>
    <dbReference type="NCBI Taxonomy" id="342668"/>
    <lineage>
        <taxon>Eukaryota</taxon>
        <taxon>Fungi</taxon>
        <taxon>Dikarya</taxon>
        <taxon>Ascomycota</taxon>
        <taxon>Pezizomycotina</taxon>
        <taxon>Leotiomycetes</taxon>
        <taxon>Thelebolales</taxon>
        <taxon>Thelebolaceae</taxon>
        <taxon>Pseudogymnoascus</taxon>
    </lineage>
</organism>
<gene>
    <name evidence="11" type="primary">CIP2</name>
    <name evidence="11" type="ORF">VE01_03452</name>
</gene>
<dbReference type="InterPro" id="IPR029058">
    <property type="entry name" value="AB_hydrolase_fold"/>
</dbReference>
<evidence type="ECO:0000313" key="12">
    <source>
        <dbReference type="Proteomes" id="UP000091956"/>
    </source>
</evidence>
<dbReference type="PROSITE" id="PS51164">
    <property type="entry name" value="CBM1_2"/>
    <property type="match status" value="1"/>
</dbReference>
<evidence type="ECO:0000259" key="10">
    <source>
        <dbReference type="PROSITE" id="PS51164"/>
    </source>
</evidence>
<dbReference type="GO" id="GO:0052689">
    <property type="term" value="F:carboxylic ester hydrolase activity"/>
    <property type="evidence" value="ECO:0007669"/>
    <property type="project" value="UniProtKB-KW"/>
</dbReference>
<dbReference type="GO" id="GO:0005975">
    <property type="term" value="P:carbohydrate metabolic process"/>
    <property type="evidence" value="ECO:0007669"/>
    <property type="project" value="InterPro"/>
</dbReference>
<evidence type="ECO:0000256" key="9">
    <source>
        <dbReference type="SAM" id="SignalP"/>
    </source>
</evidence>
<dbReference type="SUPFAM" id="SSF53474">
    <property type="entry name" value="alpha/beta-Hydrolases"/>
    <property type="match status" value="1"/>
</dbReference>
<dbReference type="Proteomes" id="UP000091956">
    <property type="component" value="Unassembled WGS sequence"/>
</dbReference>
<dbReference type="InterPro" id="IPR000254">
    <property type="entry name" value="CBD"/>
</dbReference>
<evidence type="ECO:0000256" key="6">
    <source>
        <dbReference type="ARBA" id="ARBA00024511"/>
    </source>
</evidence>
<dbReference type="EMBL" id="KV460215">
    <property type="protein sequence ID" value="OBT98880.1"/>
    <property type="molecule type" value="Genomic_DNA"/>
</dbReference>
<protein>
    <recommendedName>
        <fullName evidence="7">(4-O-methyl)-D-glucuronate--lignin esterase</fullName>
        <ecNumber evidence="7">3.1.1.117</ecNumber>
    </recommendedName>
</protein>
<dbReference type="Pfam" id="PF00734">
    <property type="entry name" value="CBM_1"/>
    <property type="match status" value="1"/>
</dbReference>
<proteinExistence type="inferred from homology"/>
<dbReference type="AlphaFoldDB" id="A0A1B8GSV1"/>
<dbReference type="STRING" id="342668.A0A1B8GSV1"/>
<comment type="catalytic activity">
    <reaction evidence="6">
        <text>a 4-O-methyl-alpha-D-glucuronosyl ester derivative + H2O = 4-O-methyl-alpha-D-glucuronate derivative + an alcohol + H(+)</text>
        <dbReference type="Rhea" id="RHEA:67452"/>
        <dbReference type="ChEBI" id="CHEBI:15377"/>
        <dbReference type="ChEBI" id="CHEBI:15378"/>
        <dbReference type="ChEBI" id="CHEBI:30879"/>
        <dbReference type="ChEBI" id="CHEBI:171667"/>
        <dbReference type="ChEBI" id="CHEBI:171668"/>
        <dbReference type="EC" id="3.1.1.117"/>
    </reaction>
    <physiologicalReaction direction="left-to-right" evidence="6">
        <dbReference type="Rhea" id="RHEA:67453"/>
    </physiologicalReaction>
</comment>
<evidence type="ECO:0000256" key="1">
    <source>
        <dbReference type="ARBA" id="ARBA00010092"/>
    </source>
</evidence>
<feature type="compositionally biased region" description="Low complexity" evidence="8">
    <location>
        <begin position="72"/>
        <end position="100"/>
    </location>
</feature>
<feature type="compositionally biased region" description="Pro residues" evidence="8">
    <location>
        <begin position="60"/>
        <end position="71"/>
    </location>
</feature>
<name>A0A1B8GSV1_9PEZI</name>
<keyword evidence="3 9" id="KW-0732">Signal</keyword>
<sequence length="463" mass="48114">MRVLPALLLAGPAVAQQAVWGQCGGTGWTGPTTCVSGTTCTFSNAWYSQCLPGGNGNPVTTPPATTPPATTPPASTNPPATLPPSETTTATGGTPSTCPTIPGSINPPSVATLNDPFTPLSGSRITTKAQWTCRQDEIKQLFQKYELGTLPPKPSSVTGSFSGSTLTINVSEGGKSISFTASITYPSSGTAPYPAIIAIGGLSIPTPAGVAVINFGNDDIAAQNSGSSRGQGKFYTIYGAGHSAGATTAWAWGVSRLIDVLETQATAARINVKKLGVSGCSRNGKGAFIVGALEPRIALTIPQESGSGGAACWRISDSVFAAGGNIQTAHEIVGENVWFSPNFNAYVNTIPTMPFDHHMLAGLVAPRGLFVIENNIDWLGPMATTGCMKTGQMIYKALGVPDNMGFSETTPHSHCSFPSSQQADLTAFVQKFLFDQNTNTAVSKSDQTFDQAKWVTWSVPTLT</sequence>
<feature type="domain" description="CBM1" evidence="10">
    <location>
        <begin position="15"/>
        <end position="51"/>
    </location>
</feature>
<dbReference type="GO" id="GO:0046274">
    <property type="term" value="P:lignin catabolic process"/>
    <property type="evidence" value="ECO:0007669"/>
    <property type="project" value="UniProtKB-KW"/>
</dbReference>
<dbReference type="SMART" id="SM00236">
    <property type="entry name" value="fCBD"/>
    <property type="match status" value="1"/>
</dbReference>
<evidence type="ECO:0000256" key="5">
    <source>
        <dbReference type="ARBA" id="ARBA00023185"/>
    </source>
</evidence>
<evidence type="ECO:0000313" key="11">
    <source>
        <dbReference type="EMBL" id="OBT98880.1"/>
    </source>
</evidence>
<dbReference type="GO" id="GO:0030248">
    <property type="term" value="F:cellulose binding"/>
    <property type="evidence" value="ECO:0007669"/>
    <property type="project" value="InterPro"/>
</dbReference>
<evidence type="ECO:0000256" key="3">
    <source>
        <dbReference type="ARBA" id="ARBA00022729"/>
    </source>
</evidence>
<keyword evidence="4" id="KW-0378">Hydrolase</keyword>
<dbReference type="Pfam" id="PF22244">
    <property type="entry name" value="GCE_fung"/>
    <property type="match status" value="1"/>
</dbReference>
<keyword evidence="2" id="KW-0719">Serine esterase</keyword>
<feature type="chain" id="PRO_5012430052" description="(4-O-methyl)-D-glucuronate--lignin esterase" evidence="9">
    <location>
        <begin position="16"/>
        <end position="463"/>
    </location>
</feature>
<dbReference type="RefSeq" id="XP_018132613.1">
    <property type="nucleotide sequence ID" value="XM_018272942.2"/>
</dbReference>